<dbReference type="EMBL" id="WNKQ01000006">
    <property type="protein sequence ID" value="KAF5850597.1"/>
    <property type="molecule type" value="Genomic_DNA"/>
</dbReference>
<dbReference type="Proteomes" id="UP000624244">
    <property type="component" value="Unassembled WGS sequence"/>
</dbReference>
<gene>
    <name evidence="1" type="ORF">GGP41_010221</name>
</gene>
<sequence length="109" mass="11569">MDACMHPCLLLLYGHASIATRVFPQMTRLGPWSCHFSPLPPLGESTRCASISAIHCLTARAPAAIAQPLLRSCSCSCSCSAAAIVIFASKNLTFETLTAQQSEITSLPC</sequence>
<dbReference type="AlphaFoldDB" id="A0A8H5ZJS3"/>
<reference evidence="1" key="1">
    <citation type="submission" date="2019-11" db="EMBL/GenBank/DDBJ databases">
        <title>Bipolaris sorokiniana Genome sequencing.</title>
        <authorList>
            <person name="Wang H."/>
        </authorList>
    </citation>
    <scope>NUCLEOTIDE SEQUENCE</scope>
</reference>
<accession>A0A8H5ZJS3</accession>
<evidence type="ECO:0000313" key="1">
    <source>
        <dbReference type="EMBL" id="KAF5850597.1"/>
    </source>
</evidence>
<comment type="caution">
    <text evidence="1">The sequence shown here is derived from an EMBL/GenBank/DDBJ whole genome shotgun (WGS) entry which is preliminary data.</text>
</comment>
<proteinExistence type="predicted"/>
<protein>
    <submittedName>
        <fullName evidence="1">Uncharacterized protein</fullName>
    </submittedName>
</protein>
<evidence type="ECO:0000313" key="2">
    <source>
        <dbReference type="Proteomes" id="UP000624244"/>
    </source>
</evidence>
<name>A0A8H5ZJS3_COCSA</name>
<organism evidence="1 2">
    <name type="scientific">Cochliobolus sativus</name>
    <name type="common">Common root rot and spot blotch fungus</name>
    <name type="synonym">Bipolaris sorokiniana</name>
    <dbReference type="NCBI Taxonomy" id="45130"/>
    <lineage>
        <taxon>Eukaryota</taxon>
        <taxon>Fungi</taxon>
        <taxon>Dikarya</taxon>
        <taxon>Ascomycota</taxon>
        <taxon>Pezizomycotina</taxon>
        <taxon>Dothideomycetes</taxon>
        <taxon>Pleosporomycetidae</taxon>
        <taxon>Pleosporales</taxon>
        <taxon>Pleosporineae</taxon>
        <taxon>Pleosporaceae</taxon>
        <taxon>Bipolaris</taxon>
    </lineage>
</organism>